<evidence type="ECO:0000313" key="3">
    <source>
        <dbReference type="Proteomes" id="UP000587527"/>
    </source>
</evidence>
<keyword evidence="1" id="KW-0812">Transmembrane</keyword>
<dbReference type="AlphaFoldDB" id="A0A841BQK3"/>
<keyword evidence="3" id="KW-1185">Reference proteome</keyword>
<evidence type="ECO:0000313" key="2">
    <source>
        <dbReference type="EMBL" id="MBB5869975.1"/>
    </source>
</evidence>
<keyword evidence="1" id="KW-1133">Transmembrane helix</keyword>
<dbReference type="Proteomes" id="UP000587527">
    <property type="component" value="Unassembled WGS sequence"/>
</dbReference>
<feature type="transmembrane region" description="Helical" evidence="1">
    <location>
        <begin position="12"/>
        <end position="34"/>
    </location>
</feature>
<dbReference type="RefSeq" id="WP_184837016.1">
    <property type="nucleotide sequence ID" value="NZ_JACHMN010000002.1"/>
</dbReference>
<comment type="caution">
    <text evidence="2">The sequence shown here is derived from an EMBL/GenBank/DDBJ whole genome shotgun (WGS) entry which is preliminary data.</text>
</comment>
<keyword evidence="1" id="KW-0472">Membrane</keyword>
<evidence type="ECO:0000256" key="1">
    <source>
        <dbReference type="SAM" id="Phobius"/>
    </source>
</evidence>
<protein>
    <submittedName>
        <fullName evidence="2">Uncharacterized protein</fullName>
    </submittedName>
</protein>
<gene>
    <name evidence="2" type="ORF">F4553_003354</name>
</gene>
<sequence length="323" mass="34789">MGDNEQRGGSRRWRWTAICAVVLVVAAGSAAYLFSGAQPSAAKSGALHIGTLPDAGATESELIDWAELLLAGECMAAHGHEFTVDWVNDPSARIPMVVPYGSSDIAAAQRDGYGWGPARRAGGKGSYADANQAYTKTLTKPQEQRYTQDFFGDRQTVVTVKRADGAEVSTSSTGCLADARRTLFGDLARWVPLDVRFSGIDGEVIPLVLAEPEVKASLAEWRACMGRAGHSVENPTDARDKARALYSAMEFEPAWAAERAMATADATCVVQSRLRTIGDRLQARHLKGLLRDSAGEIESYRTLRTGAVQRARSMVNALIEKGK</sequence>
<reference evidence="2 3" key="1">
    <citation type="submission" date="2020-08" db="EMBL/GenBank/DDBJ databases">
        <title>Sequencing the genomes of 1000 actinobacteria strains.</title>
        <authorList>
            <person name="Klenk H.-P."/>
        </authorList>
    </citation>
    <scope>NUCLEOTIDE SEQUENCE [LARGE SCALE GENOMIC DNA]</scope>
    <source>
        <strain evidence="2 3">DSM 45362</strain>
    </source>
</reference>
<name>A0A841BQK3_9ACTN</name>
<accession>A0A841BQK3</accession>
<dbReference type="EMBL" id="JACHMN010000002">
    <property type="protein sequence ID" value="MBB5869975.1"/>
    <property type="molecule type" value="Genomic_DNA"/>
</dbReference>
<organism evidence="2 3">
    <name type="scientific">Allocatelliglobosispora scoriae</name>
    <dbReference type="NCBI Taxonomy" id="643052"/>
    <lineage>
        <taxon>Bacteria</taxon>
        <taxon>Bacillati</taxon>
        <taxon>Actinomycetota</taxon>
        <taxon>Actinomycetes</taxon>
        <taxon>Micromonosporales</taxon>
        <taxon>Micromonosporaceae</taxon>
        <taxon>Allocatelliglobosispora</taxon>
    </lineage>
</organism>
<proteinExistence type="predicted"/>